<organism evidence="1 2">
    <name type="scientific">Shewanella aestuarii</name>
    <dbReference type="NCBI Taxonomy" id="1028752"/>
    <lineage>
        <taxon>Bacteria</taxon>
        <taxon>Pseudomonadati</taxon>
        <taxon>Pseudomonadota</taxon>
        <taxon>Gammaproteobacteria</taxon>
        <taxon>Alteromonadales</taxon>
        <taxon>Shewanellaceae</taxon>
        <taxon>Shewanella</taxon>
    </lineage>
</organism>
<reference evidence="1 2" key="1">
    <citation type="submission" date="2020-03" db="EMBL/GenBank/DDBJ databases">
        <title>Complete genome sequence of Shewanella sp.</title>
        <authorList>
            <person name="Kim Y.-S."/>
            <person name="Kim S.-J."/>
            <person name="Jung H.-K."/>
            <person name="Kim K.-H."/>
        </authorList>
    </citation>
    <scope>NUCLEOTIDE SEQUENCE [LARGE SCALE GENOMIC DNA]</scope>
    <source>
        <strain evidence="1 2">PN3F2</strain>
    </source>
</reference>
<evidence type="ECO:0000313" key="2">
    <source>
        <dbReference type="Proteomes" id="UP000502608"/>
    </source>
</evidence>
<proteinExistence type="predicted"/>
<keyword evidence="2" id="KW-1185">Reference proteome</keyword>
<dbReference type="RefSeq" id="WP_167678629.1">
    <property type="nucleotide sequence ID" value="NZ_CP050313.1"/>
</dbReference>
<dbReference type="Proteomes" id="UP000502608">
    <property type="component" value="Chromosome"/>
</dbReference>
<evidence type="ECO:0000313" key="1">
    <source>
        <dbReference type="EMBL" id="QIR15142.1"/>
    </source>
</evidence>
<accession>A0A6G9QKZ5</accession>
<protein>
    <submittedName>
        <fullName evidence="1">Uncharacterized protein</fullName>
    </submittedName>
</protein>
<dbReference type="KEGG" id="saes:HBH39_12140"/>
<dbReference type="EMBL" id="CP050313">
    <property type="protein sequence ID" value="QIR15142.1"/>
    <property type="molecule type" value="Genomic_DNA"/>
</dbReference>
<name>A0A6G9QKZ5_9GAMM</name>
<gene>
    <name evidence="1" type="ORF">HBH39_12140</name>
</gene>
<sequence length="195" mass="21701">MSEFSNKKNLLIIVGILVFAKFVALPVWEWQDSKVTKIQQLKDRLDKADSLSEQGSDFQKILSEAKDHNQNLLASINVTQDISSLKLKKMEELDKLLGIHDVKVTTSSWMAESGTDLTILNLKLGIRGKTKNVIKALLNIRQMTEVITLQDLSLRLVKMDDKTLGEAGGTIGISFYVLGPQLAQKYQVEAANASE</sequence>
<dbReference type="AlphaFoldDB" id="A0A6G9QKZ5"/>